<accession>A0A644XB31</accession>
<evidence type="ECO:0000313" key="1">
    <source>
        <dbReference type="EMBL" id="MPM13425.1"/>
    </source>
</evidence>
<protein>
    <submittedName>
        <fullName evidence="1">Uncharacterized protein</fullName>
    </submittedName>
</protein>
<name>A0A644XB31_9ZZZZ</name>
<organism evidence="1">
    <name type="scientific">bioreactor metagenome</name>
    <dbReference type="NCBI Taxonomy" id="1076179"/>
    <lineage>
        <taxon>unclassified sequences</taxon>
        <taxon>metagenomes</taxon>
        <taxon>ecological metagenomes</taxon>
    </lineage>
</organism>
<dbReference type="AlphaFoldDB" id="A0A644XB31"/>
<comment type="caution">
    <text evidence="1">The sequence shown here is derived from an EMBL/GenBank/DDBJ whole genome shotgun (WGS) entry which is preliminary data.</text>
</comment>
<reference evidence="1" key="1">
    <citation type="submission" date="2019-08" db="EMBL/GenBank/DDBJ databases">
        <authorList>
            <person name="Kucharzyk K."/>
            <person name="Murdoch R.W."/>
            <person name="Higgins S."/>
            <person name="Loffler F."/>
        </authorList>
    </citation>
    <scope>NUCLEOTIDE SEQUENCE</scope>
</reference>
<sequence length="132" mass="13970">MTSLRLSAPKTSIPSISAASPAEEPGKIHPLKPSFFACSAIGRAPDTGLSDPSRANSPNIINSLRLQKEYCPVAARIPTAIARSNEDPSFFKSAGAIFTIIFLPGILAPTEVRAVPILCWLSLTALSGRPTR</sequence>
<gene>
    <name evidence="1" type="ORF">SDC9_59782</name>
</gene>
<proteinExistence type="predicted"/>
<dbReference type="EMBL" id="VSSQ01002117">
    <property type="protein sequence ID" value="MPM13425.1"/>
    <property type="molecule type" value="Genomic_DNA"/>
</dbReference>